<feature type="chain" id="PRO_5039668424" description="Secreted protein" evidence="1">
    <location>
        <begin position="26"/>
        <end position="142"/>
    </location>
</feature>
<evidence type="ECO:0008006" key="4">
    <source>
        <dbReference type="Google" id="ProtNLM"/>
    </source>
</evidence>
<reference evidence="2 3" key="1">
    <citation type="submission" date="2013-01" db="EMBL/GenBank/DDBJ databases">
        <title>Whole genome shotgun sequence of Gordonia soli NBRC 108243.</title>
        <authorList>
            <person name="Isaki-Nakamura S."/>
            <person name="Hosoyama A."/>
            <person name="Tsuchikane K."/>
            <person name="Ando Y."/>
            <person name="Baba S."/>
            <person name="Ohji S."/>
            <person name="Hamada M."/>
            <person name="Tamura T."/>
            <person name="Yamazoe A."/>
            <person name="Yamazaki S."/>
            <person name="Fujita N."/>
        </authorList>
    </citation>
    <scope>NUCLEOTIDE SEQUENCE [LARGE SCALE GENOMIC DNA]</scope>
    <source>
        <strain evidence="2 3">NBRC 108243</strain>
    </source>
</reference>
<evidence type="ECO:0000313" key="3">
    <source>
        <dbReference type="Proteomes" id="UP000011666"/>
    </source>
</evidence>
<accession>M0QH01</accession>
<sequence length="142" mass="15260">MMSSLRRCVVVVVAGLVAMVGVAVAAAPAEAAGPTVRVCAKWDGGRPYVGPVTVTTRQYWLGPQQTLNTAPNGCMIFKRVVPHRDYQAVVSQENGFCRTDPTTGLKQGSTTKISGTSRWKRTASQGQTSLGTFFVHRSHSFC</sequence>
<dbReference type="eggNOG" id="ENOG5031WD6">
    <property type="taxonomic scope" value="Bacteria"/>
</dbReference>
<organism evidence="2 3">
    <name type="scientific">Gordonia soli NBRC 108243</name>
    <dbReference type="NCBI Taxonomy" id="1223545"/>
    <lineage>
        <taxon>Bacteria</taxon>
        <taxon>Bacillati</taxon>
        <taxon>Actinomycetota</taxon>
        <taxon>Actinomycetes</taxon>
        <taxon>Mycobacteriales</taxon>
        <taxon>Gordoniaceae</taxon>
        <taxon>Gordonia</taxon>
    </lineage>
</organism>
<dbReference type="RefSeq" id="WP_007618904.1">
    <property type="nucleotide sequence ID" value="NZ_BANX01000008.1"/>
</dbReference>
<evidence type="ECO:0000313" key="2">
    <source>
        <dbReference type="EMBL" id="GAC67591.1"/>
    </source>
</evidence>
<protein>
    <recommendedName>
        <fullName evidence="4">Secreted protein</fullName>
    </recommendedName>
</protein>
<name>M0QH01_9ACTN</name>
<proteinExistence type="predicted"/>
<keyword evidence="1" id="KW-0732">Signal</keyword>
<dbReference type="Proteomes" id="UP000011666">
    <property type="component" value="Unassembled WGS sequence"/>
</dbReference>
<dbReference type="AlphaFoldDB" id="M0QH01"/>
<feature type="signal peptide" evidence="1">
    <location>
        <begin position="1"/>
        <end position="25"/>
    </location>
</feature>
<dbReference type="OrthoDB" id="4376511at2"/>
<gene>
    <name evidence="2" type="ORF">GS4_08_01760</name>
</gene>
<comment type="caution">
    <text evidence="2">The sequence shown here is derived from an EMBL/GenBank/DDBJ whole genome shotgun (WGS) entry which is preliminary data.</text>
</comment>
<keyword evidence="3" id="KW-1185">Reference proteome</keyword>
<evidence type="ECO:0000256" key="1">
    <source>
        <dbReference type="SAM" id="SignalP"/>
    </source>
</evidence>
<dbReference type="EMBL" id="BANX01000008">
    <property type="protein sequence ID" value="GAC67591.1"/>
    <property type="molecule type" value="Genomic_DNA"/>
</dbReference>